<keyword evidence="2" id="KW-1185">Reference proteome</keyword>
<evidence type="ECO:0000313" key="2">
    <source>
        <dbReference type="Proteomes" id="UP000467841"/>
    </source>
</evidence>
<organism evidence="1 2">
    <name type="scientific">Microthlaspi erraticum</name>
    <dbReference type="NCBI Taxonomy" id="1685480"/>
    <lineage>
        <taxon>Eukaryota</taxon>
        <taxon>Viridiplantae</taxon>
        <taxon>Streptophyta</taxon>
        <taxon>Embryophyta</taxon>
        <taxon>Tracheophyta</taxon>
        <taxon>Spermatophyta</taxon>
        <taxon>Magnoliopsida</taxon>
        <taxon>eudicotyledons</taxon>
        <taxon>Gunneridae</taxon>
        <taxon>Pentapetalae</taxon>
        <taxon>rosids</taxon>
        <taxon>malvids</taxon>
        <taxon>Brassicales</taxon>
        <taxon>Brassicaceae</taxon>
        <taxon>Coluteocarpeae</taxon>
        <taxon>Microthlaspi</taxon>
    </lineage>
</organism>
<reference evidence="1" key="1">
    <citation type="submission" date="2020-01" db="EMBL/GenBank/DDBJ databases">
        <authorList>
            <person name="Mishra B."/>
        </authorList>
    </citation>
    <scope>NUCLEOTIDE SEQUENCE [LARGE SCALE GENOMIC DNA]</scope>
</reference>
<protein>
    <recommendedName>
        <fullName evidence="3">RRM domain-containing protein</fullName>
    </recommendedName>
</protein>
<evidence type="ECO:0008006" key="3">
    <source>
        <dbReference type="Google" id="ProtNLM"/>
    </source>
</evidence>
<sequence>MHYQAIPTLQEIWTLIADYHSTVFVTAIKGSLLGSLNFKAVVIEVIYDKVPGPRWGFGFVTMSPVSEVEAAAQEFNGYLRNEAFDGYLYGFMLFYIPVISCKDANLEKLESRNSDL</sequence>
<dbReference type="InterPro" id="IPR035979">
    <property type="entry name" value="RBD_domain_sf"/>
</dbReference>
<dbReference type="InterPro" id="IPR012677">
    <property type="entry name" value="Nucleotide-bd_a/b_plait_sf"/>
</dbReference>
<dbReference type="Gene3D" id="3.30.70.330">
    <property type="match status" value="1"/>
</dbReference>
<name>A0A6D2IHP4_9BRAS</name>
<proteinExistence type="predicted"/>
<comment type="caution">
    <text evidence="1">The sequence shown here is derived from an EMBL/GenBank/DDBJ whole genome shotgun (WGS) entry which is preliminary data.</text>
</comment>
<dbReference type="Proteomes" id="UP000467841">
    <property type="component" value="Unassembled WGS sequence"/>
</dbReference>
<dbReference type="EMBL" id="CACVBM020001068">
    <property type="protein sequence ID" value="CAA7028401.1"/>
    <property type="molecule type" value="Genomic_DNA"/>
</dbReference>
<dbReference type="AlphaFoldDB" id="A0A6D2IHP4"/>
<dbReference type="SUPFAM" id="SSF54928">
    <property type="entry name" value="RNA-binding domain, RBD"/>
    <property type="match status" value="1"/>
</dbReference>
<evidence type="ECO:0000313" key="1">
    <source>
        <dbReference type="EMBL" id="CAA7028401.1"/>
    </source>
</evidence>
<gene>
    <name evidence="1" type="ORF">MERR_LOCUS15636</name>
</gene>
<accession>A0A6D2IHP4</accession>
<dbReference type="OrthoDB" id="439808at2759"/>
<dbReference type="GO" id="GO:0003676">
    <property type="term" value="F:nucleic acid binding"/>
    <property type="evidence" value="ECO:0007669"/>
    <property type="project" value="InterPro"/>
</dbReference>